<name>A0A2G2VB71_CAPBA</name>
<keyword evidence="7" id="KW-0472">Membrane</keyword>
<evidence type="ECO:0000256" key="10">
    <source>
        <dbReference type="ARBA" id="ARBA00023242"/>
    </source>
</evidence>
<evidence type="ECO:0000256" key="4">
    <source>
        <dbReference type="ARBA" id="ARBA00022989"/>
    </source>
</evidence>
<keyword evidence="8" id="KW-0010">Activator</keyword>
<dbReference type="PROSITE" id="PS51005">
    <property type="entry name" value="NAC"/>
    <property type="match status" value="1"/>
</dbReference>
<dbReference type="EMBL" id="MLFT02000048">
    <property type="protein sequence ID" value="PHT30232.1"/>
    <property type="molecule type" value="Genomic_DNA"/>
</dbReference>
<evidence type="ECO:0000256" key="8">
    <source>
        <dbReference type="ARBA" id="ARBA00023159"/>
    </source>
</evidence>
<feature type="region of interest" description="Disordered" evidence="11">
    <location>
        <begin position="143"/>
        <end position="165"/>
    </location>
</feature>
<dbReference type="STRING" id="33114.A0A2G2VB71"/>
<dbReference type="SUPFAM" id="SSF101941">
    <property type="entry name" value="NAC domain"/>
    <property type="match status" value="1"/>
</dbReference>
<keyword evidence="5" id="KW-0805">Transcription regulation</keyword>
<sequence>MIEWLQISVVESNDNEWFFCPKDHKYQNRQRLNRATERGYWKTTGEDRNITTKKGAKIGMKKTLLIPNLNRLAKCPTFSGSILLDYIKSALTINAEYNSCLDVQINEFYPKHLPMTTTYPVYSHIVGRSDLKQDEHVENPNLDVEQNASLPNHLPKMNCQRESLR</sequence>
<dbReference type="OrthoDB" id="737278at2759"/>
<keyword evidence="10" id="KW-0539">Nucleus</keyword>
<keyword evidence="4" id="KW-1133">Transmembrane helix</keyword>
<evidence type="ECO:0000313" key="13">
    <source>
        <dbReference type="EMBL" id="PHT30232.1"/>
    </source>
</evidence>
<dbReference type="GO" id="GO:0005634">
    <property type="term" value="C:nucleus"/>
    <property type="evidence" value="ECO:0007669"/>
    <property type="project" value="UniProtKB-SubCell"/>
</dbReference>
<evidence type="ECO:0000256" key="9">
    <source>
        <dbReference type="ARBA" id="ARBA00023163"/>
    </source>
</evidence>
<evidence type="ECO:0000256" key="5">
    <source>
        <dbReference type="ARBA" id="ARBA00023015"/>
    </source>
</evidence>
<accession>A0A2G2VB71</accession>
<comment type="subcellular location">
    <subcellularLocation>
        <location evidence="2">Membrane</location>
        <topology evidence="2">Single-pass membrane protein</topology>
    </subcellularLocation>
    <subcellularLocation>
        <location evidence="1">Nucleus</location>
    </subcellularLocation>
</comment>
<evidence type="ECO:0000256" key="3">
    <source>
        <dbReference type="ARBA" id="ARBA00022692"/>
    </source>
</evidence>
<dbReference type="InterPro" id="IPR036093">
    <property type="entry name" value="NAC_dom_sf"/>
</dbReference>
<evidence type="ECO:0000256" key="2">
    <source>
        <dbReference type="ARBA" id="ARBA00004167"/>
    </source>
</evidence>
<dbReference type="GO" id="GO:0006355">
    <property type="term" value="P:regulation of DNA-templated transcription"/>
    <property type="evidence" value="ECO:0007669"/>
    <property type="project" value="InterPro"/>
</dbReference>
<dbReference type="Pfam" id="PF02365">
    <property type="entry name" value="NAM"/>
    <property type="match status" value="1"/>
</dbReference>
<protein>
    <submittedName>
        <fullName evidence="13">Protein NTM1-like 9</fullName>
    </submittedName>
</protein>
<dbReference type="Gene3D" id="2.170.150.80">
    <property type="entry name" value="NAC domain"/>
    <property type="match status" value="1"/>
</dbReference>
<dbReference type="Proteomes" id="UP000224567">
    <property type="component" value="Unassembled WGS sequence"/>
</dbReference>
<keyword evidence="3" id="KW-0812">Transmembrane</keyword>
<dbReference type="InterPro" id="IPR003441">
    <property type="entry name" value="NAC-dom"/>
</dbReference>
<keyword evidence="9" id="KW-0804">Transcription</keyword>
<dbReference type="GO" id="GO:0016020">
    <property type="term" value="C:membrane"/>
    <property type="evidence" value="ECO:0007669"/>
    <property type="project" value="UniProtKB-SubCell"/>
</dbReference>
<evidence type="ECO:0000256" key="1">
    <source>
        <dbReference type="ARBA" id="ARBA00004123"/>
    </source>
</evidence>
<dbReference type="PANTHER" id="PTHR31744">
    <property type="entry name" value="PROTEIN CUP-SHAPED COTYLEDON 2-RELATED"/>
    <property type="match status" value="1"/>
</dbReference>
<reference evidence="14" key="2">
    <citation type="journal article" date="2017" name="J. Anim. Genet.">
        <title>Multiple reference genome sequences of hot pepper reveal the massive evolution of plant disease resistance genes by retroduplication.</title>
        <authorList>
            <person name="Kim S."/>
            <person name="Park J."/>
            <person name="Yeom S.-I."/>
            <person name="Kim Y.-M."/>
            <person name="Seo E."/>
            <person name="Kim K.-T."/>
            <person name="Kim M.-S."/>
            <person name="Lee J.M."/>
            <person name="Cheong K."/>
            <person name="Shin H.-S."/>
            <person name="Kim S.-B."/>
            <person name="Han K."/>
            <person name="Lee J."/>
            <person name="Park M."/>
            <person name="Lee H.-A."/>
            <person name="Lee H.-Y."/>
            <person name="Lee Y."/>
            <person name="Oh S."/>
            <person name="Lee J.H."/>
            <person name="Choi E."/>
            <person name="Choi E."/>
            <person name="Lee S.E."/>
            <person name="Jeon J."/>
            <person name="Kim H."/>
            <person name="Choi G."/>
            <person name="Song H."/>
            <person name="Lee J."/>
            <person name="Lee S.-C."/>
            <person name="Kwon J.-K."/>
            <person name="Lee H.-Y."/>
            <person name="Koo N."/>
            <person name="Hong Y."/>
            <person name="Kim R.W."/>
            <person name="Kang W.-H."/>
            <person name="Huh J.H."/>
            <person name="Kang B.-C."/>
            <person name="Yang T.-J."/>
            <person name="Lee Y.-H."/>
            <person name="Bennetzen J.L."/>
            <person name="Choi D."/>
        </authorList>
    </citation>
    <scope>NUCLEOTIDE SEQUENCE [LARGE SCALE GENOMIC DNA]</scope>
    <source>
        <strain evidence="14">cv. PBC81</strain>
    </source>
</reference>
<dbReference type="PANTHER" id="PTHR31744:SF216">
    <property type="entry name" value="NAC TRANSCRIPTION FACTOR"/>
    <property type="match status" value="1"/>
</dbReference>
<keyword evidence="14" id="KW-1185">Reference proteome</keyword>
<evidence type="ECO:0000256" key="6">
    <source>
        <dbReference type="ARBA" id="ARBA00023125"/>
    </source>
</evidence>
<evidence type="ECO:0000259" key="12">
    <source>
        <dbReference type="PROSITE" id="PS51005"/>
    </source>
</evidence>
<evidence type="ECO:0000256" key="7">
    <source>
        <dbReference type="ARBA" id="ARBA00023136"/>
    </source>
</evidence>
<evidence type="ECO:0000256" key="11">
    <source>
        <dbReference type="SAM" id="MobiDB-lite"/>
    </source>
</evidence>
<comment type="caution">
    <text evidence="13">The sequence shown here is derived from an EMBL/GenBank/DDBJ whole genome shotgun (WGS) entry which is preliminary data.</text>
</comment>
<organism evidence="13 14">
    <name type="scientific">Capsicum baccatum</name>
    <name type="common">Peruvian pepper</name>
    <dbReference type="NCBI Taxonomy" id="33114"/>
    <lineage>
        <taxon>Eukaryota</taxon>
        <taxon>Viridiplantae</taxon>
        <taxon>Streptophyta</taxon>
        <taxon>Embryophyta</taxon>
        <taxon>Tracheophyta</taxon>
        <taxon>Spermatophyta</taxon>
        <taxon>Magnoliopsida</taxon>
        <taxon>eudicotyledons</taxon>
        <taxon>Gunneridae</taxon>
        <taxon>Pentapetalae</taxon>
        <taxon>asterids</taxon>
        <taxon>lamiids</taxon>
        <taxon>Solanales</taxon>
        <taxon>Solanaceae</taxon>
        <taxon>Solanoideae</taxon>
        <taxon>Capsiceae</taxon>
        <taxon>Capsicum</taxon>
    </lineage>
</organism>
<dbReference type="AlphaFoldDB" id="A0A2G2VB71"/>
<proteinExistence type="predicted"/>
<keyword evidence="6" id="KW-0238">DNA-binding</keyword>
<feature type="domain" description="NAC" evidence="12">
    <location>
        <begin position="1"/>
        <end position="111"/>
    </location>
</feature>
<gene>
    <name evidence="13" type="ORF">CQW23_30161</name>
</gene>
<dbReference type="GO" id="GO:0000976">
    <property type="term" value="F:transcription cis-regulatory region binding"/>
    <property type="evidence" value="ECO:0007669"/>
    <property type="project" value="UniProtKB-ARBA"/>
</dbReference>
<reference evidence="13 14" key="1">
    <citation type="journal article" date="2017" name="Genome Biol.">
        <title>New reference genome sequences of hot pepper reveal the massive evolution of plant disease-resistance genes by retroduplication.</title>
        <authorList>
            <person name="Kim S."/>
            <person name="Park J."/>
            <person name="Yeom S.I."/>
            <person name="Kim Y.M."/>
            <person name="Seo E."/>
            <person name="Kim K.T."/>
            <person name="Kim M.S."/>
            <person name="Lee J.M."/>
            <person name="Cheong K."/>
            <person name="Shin H.S."/>
            <person name="Kim S.B."/>
            <person name="Han K."/>
            <person name="Lee J."/>
            <person name="Park M."/>
            <person name="Lee H.A."/>
            <person name="Lee H.Y."/>
            <person name="Lee Y."/>
            <person name="Oh S."/>
            <person name="Lee J.H."/>
            <person name="Choi E."/>
            <person name="Choi E."/>
            <person name="Lee S.E."/>
            <person name="Jeon J."/>
            <person name="Kim H."/>
            <person name="Choi G."/>
            <person name="Song H."/>
            <person name="Lee J."/>
            <person name="Lee S.C."/>
            <person name="Kwon J.K."/>
            <person name="Lee H.Y."/>
            <person name="Koo N."/>
            <person name="Hong Y."/>
            <person name="Kim R.W."/>
            <person name="Kang W.H."/>
            <person name="Huh J.H."/>
            <person name="Kang B.C."/>
            <person name="Yang T.J."/>
            <person name="Lee Y.H."/>
            <person name="Bennetzen J.L."/>
            <person name="Choi D."/>
        </authorList>
    </citation>
    <scope>NUCLEOTIDE SEQUENCE [LARGE SCALE GENOMIC DNA]</scope>
    <source>
        <strain evidence="14">cv. PBC81</strain>
    </source>
</reference>
<evidence type="ECO:0000313" key="14">
    <source>
        <dbReference type="Proteomes" id="UP000224567"/>
    </source>
</evidence>